<dbReference type="InterPro" id="IPR027469">
    <property type="entry name" value="Cation_efflux_TMD_sf"/>
</dbReference>
<protein>
    <submittedName>
        <fullName evidence="9">Sodium-coupled neutral amino acid transporter 2</fullName>
    </submittedName>
</protein>
<gene>
    <name evidence="9" type="primary">slc38a2</name>
    <name evidence="9" type="ORF">AK812_SmicGene25131</name>
</gene>
<feature type="domain" description="Cation efflux protein transmembrane" evidence="8">
    <location>
        <begin position="427"/>
        <end position="526"/>
    </location>
</feature>
<sequence>MKKEMQRPLLQEERPRSNGKKAGSGTPLSTALNLAASSMGTGLLTLPHAFACCGPALCILLLGVLAVTTDVTLILLIRLGRHLGVSTFGSLMQRLFGKNGSGCFQLMLISVLFLALTAMQRVVLDLLPIFMEAMCGFSHVSDLGLSMIVNVFVLAACFSGSYHALRFTSGAALLCLLPFMVALGQDALADRSEKPPPRPAAEAASMQGFLMASPILASALAGGHFSVMEIAAELKPEHRESIYGVIHVVFLGVLPVCYVLVSLAGVSLFGADTPEDILVEFQGNSIMELARGVLSFTNALRMPLILMPLHSLVCDTMVLFTSRDVKASGSNGGSSPLLNLWRNIAGMPILLFGAACLAQWLSTLSSILGLLGGTCGVLGCFCIPGAMYLWVWRAERRSISSNYAVLAAFAILVGFAVVARARLASLAISLSFWLGGKGGVAYFMSGSELIKASVFESLGDVMSSAILAVTQMRVRDQSDMHLYPTGKKRFTPLGILFFSAFAVSTMISLIIENIEKLFGLESSEEEERRELLTRLFDEQPRLRQHLRSTQLEEMIESYVEEEVAAEAAPHSLVVLLFICILIKAFLLIFCLYAARQADSEIARTVSMDHRNDILGNGLVLLIVAGSAHCRSTGQGGDWLDKVDPASSMLLAVYVLVCWMSTANEQLRVLSDKRGLACSFPGAEEEHTEAVVKFTQERLANSGFALTKASTFHVGEGYAVILDLTAKESVKMSATEIAVFLEGLEQAVKSADLEAMEVHAKLRTLDKSNSSDSMAWVTEYRCVSLLYLVSDSHVPGDRMLTEGV</sequence>
<proteinExistence type="predicted"/>
<dbReference type="GO" id="GO:0015179">
    <property type="term" value="F:L-amino acid transmembrane transporter activity"/>
    <property type="evidence" value="ECO:0007669"/>
    <property type="project" value="TreeGrafter"/>
</dbReference>
<dbReference type="Gene3D" id="1.20.1510.10">
    <property type="entry name" value="Cation efflux protein transmembrane domain"/>
    <property type="match status" value="1"/>
</dbReference>
<feature type="transmembrane region" description="Helical" evidence="6">
    <location>
        <begin position="48"/>
        <end position="77"/>
    </location>
</feature>
<dbReference type="GO" id="GO:0016020">
    <property type="term" value="C:membrane"/>
    <property type="evidence" value="ECO:0007669"/>
    <property type="project" value="UniProtKB-SubCell"/>
</dbReference>
<keyword evidence="10" id="KW-1185">Reference proteome</keyword>
<dbReference type="PANTHER" id="PTHR22950">
    <property type="entry name" value="AMINO ACID TRANSPORTER"/>
    <property type="match status" value="1"/>
</dbReference>
<evidence type="ECO:0000256" key="4">
    <source>
        <dbReference type="ARBA" id="ARBA00023136"/>
    </source>
</evidence>
<feature type="transmembrane region" description="Helical" evidence="6">
    <location>
        <begin position="572"/>
        <end position="592"/>
    </location>
</feature>
<name>A0A1Q9DCT5_SYMMI</name>
<evidence type="ECO:0000256" key="5">
    <source>
        <dbReference type="SAM" id="MobiDB-lite"/>
    </source>
</evidence>
<dbReference type="OrthoDB" id="433463at2759"/>
<keyword evidence="2 6" id="KW-0812">Transmembrane</keyword>
<reference evidence="9 10" key="1">
    <citation type="submission" date="2016-02" db="EMBL/GenBank/DDBJ databases">
        <title>Genome analysis of coral dinoflagellate symbionts highlights evolutionary adaptations to a symbiotic lifestyle.</title>
        <authorList>
            <person name="Aranda M."/>
            <person name="Li Y."/>
            <person name="Liew Y.J."/>
            <person name="Baumgarten S."/>
            <person name="Simakov O."/>
            <person name="Wilson M."/>
            <person name="Piel J."/>
            <person name="Ashoor H."/>
            <person name="Bougouffa S."/>
            <person name="Bajic V.B."/>
            <person name="Ryu T."/>
            <person name="Ravasi T."/>
            <person name="Bayer T."/>
            <person name="Micklem G."/>
            <person name="Kim H."/>
            <person name="Bhak J."/>
            <person name="Lajeunesse T.C."/>
            <person name="Voolstra C.R."/>
        </authorList>
    </citation>
    <scope>NUCLEOTIDE SEQUENCE [LARGE SCALE GENOMIC DNA]</scope>
    <source>
        <strain evidence="9 10">CCMP2467</strain>
    </source>
</reference>
<organism evidence="9 10">
    <name type="scientific">Symbiodinium microadriaticum</name>
    <name type="common">Dinoflagellate</name>
    <name type="synonym">Zooxanthella microadriatica</name>
    <dbReference type="NCBI Taxonomy" id="2951"/>
    <lineage>
        <taxon>Eukaryota</taxon>
        <taxon>Sar</taxon>
        <taxon>Alveolata</taxon>
        <taxon>Dinophyceae</taxon>
        <taxon>Suessiales</taxon>
        <taxon>Symbiodiniaceae</taxon>
        <taxon>Symbiodinium</taxon>
    </lineage>
</organism>
<feature type="transmembrane region" description="Helical" evidence="6">
    <location>
        <begin position="102"/>
        <end position="123"/>
    </location>
</feature>
<keyword evidence="4 6" id="KW-0472">Membrane</keyword>
<feature type="region of interest" description="Disordered" evidence="5">
    <location>
        <begin position="1"/>
        <end position="26"/>
    </location>
</feature>
<comment type="subcellular location">
    <subcellularLocation>
        <location evidence="1">Membrane</location>
        <topology evidence="1">Multi-pass membrane protein</topology>
    </subcellularLocation>
</comment>
<comment type="caution">
    <text evidence="9">The sequence shown here is derived from an EMBL/GenBank/DDBJ whole genome shotgun (WGS) entry which is preliminary data.</text>
</comment>
<keyword evidence="3 6" id="KW-1133">Transmembrane helix</keyword>
<dbReference type="InterPro" id="IPR058533">
    <property type="entry name" value="Cation_efflux_TM"/>
</dbReference>
<dbReference type="GO" id="GO:0008324">
    <property type="term" value="F:monoatomic cation transmembrane transporter activity"/>
    <property type="evidence" value="ECO:0007669"/>
    <property type="project" value="InterPro"/>
</dbReference>
<dbReference type="Pfam" id="PF01490">
    <property type="entry name" value="Aa_trans"/>
    <property type="match status" value="1"/>
</dbReference>
<dbReference type="Pfam" id="PF01545">
    <property type="entry name" value="Cation_efflux"/>
    <property type="match status" value="2"/>
</dbReference>
<dbReference type="SUPFAM" id="SSF161111">
    <property type="entry name" value="Cation efflux protein transmembrane domain-like"/>
    <property type="match status" value="1"/>
</dbReference>
<feature type="transmembrane region" description="Helical" evidence="6">
    <location>
        <begin position="490"/>
        <end position="511"/>
    </location>
</feature>
<feature type="transmembrane region" description="Helical" evidence="6">
    <location>
        <begin position="403"/>
        <end position="429"/>
    </location>
</feature>
<feature type="compositionally biased region" description="Basic and acidic residues" evidence="5">
    <location>
        <begin position="1"/>
        <end position="16"/>
    </location>
</feature>
<evidence type="ECO:0000256" key="1">
    <source>
        <dbReference type="ARBA" id="ARBA00004141"/>
    </source>
</evidence>
<evidence type="ECO:0000256" key="6">
    <source>
        <dbReference type="SAM" id="Phobius"/>
    </source>
</evidence>
<evidence type="ECO:0000256" key="2">
    <source>
        <dbReference type="ARBA" id="ARBA00022692"/>
    </source>
</evidence>
<dbReference type="AlphaFoldDB" id="A0A1Q9DCT5"/>
<feature type="transmembrane region" description="Helical" evidence="6">
    <location>
        <begin position="209"/>
        <end position="232"/>
    </location>
</feature>
<evidence type="ECO:0000313" key="9">
    <source>
        <dbReference type="EMBL" id="OLP92998.1"/>
    </source>
</evidence>
<evidence type="ECO:0000259" key="7">
    <source>
        <dbReference type="Pfam" id="PF01490"/>
    </source>
</evidence>
<evidence type="ECO:0000256" key="3">
    <source>
        <dbReference type="ARBA" id="ARBA00022989"/>
    </source>
</evidence>
<feature type="transmembrane region" description="Helical" evidence="6">
    <location>
        <begin position="244"/>
        <end position="269"/>
    </location>
</feature>
<feature type="transmembrane region" description="Helical" evidence="6">
    <location>
        <begin position="367"/>
        <end position="391"/>
    </location>
</feature>
<dbReference type="InterPro" id="IPR013057">
    <property type="entry name" value="AA_transpt_TM"/>
</dbReference>
<feature type="transmembrane region" description="Helical" evidence="6">
    <location>
        <begin position="300"/>
        <end position="320"/>
    </location>
</feature>
<evidence type="ECO:0000259" key="8">
    <source>
        <dbReference type="Pfam" id="PF01545"/>
    </source>
</evidence>
<feature type="domain" description="Cation efflux protein transmembrane" evidence="8">
    <location>
        <begin position="553"/>
        <end position="669"/>
    </location>
</feature>
<feature type="domain" description="Amino acid transporter transmembrane" evidence="7">
    <location>
        <begin position="25"/>
        <end position="419"/>
    </location>
</feature>
<dbReference type="Proteomes" id="UP000186817">
    <property type="component" value="Unassembled WGS sequence"/>
</dbReference>
<accession>A0A1Q9DCT5</accession>
<feature type="transmembrane region" description="Helical" evidence="6">
    <location>
        <begin position="143"/>
        <end position="164"/>
    </location>
</feature>
<dbReference type="EMBL" id="LSRX01000597">
    <property type="protein sequence ID" value="OLP92998.1"/>
    <property type="molecule type" value="Genomic_DNA"/>
</dbReference>
<feature type="transmembrane region" description="Helical" evidence="6">
    <location>
        <begin position="340"/>
        <end position="361"/>
    </location>
</feature>
<evidence type="ECO:0000313" key="10">
    <source>
        <dbReference type="Proteomes" id="UP000186817"/>
    </source>
</evidence>
<feature type="transmembrane region" description="Helical" evidence="6">
    <location>
        <begin position="171"/>
        <end position="189"/>
    </location>
</feature>